<evidence type="ECO:0000313" key="3">
    <source>
        <dbReference type="Proteomes" id="UP000183208"/>
    </source>
</evidence>
<dbReference type="EMBL" id="FNTI01000001">
    <property type="protein sequence ID" value="SEE52868.1"/>
    <property type="molecule type" value="Genomic_DNA"/>
</dbReference>
<evidence type="ECO:0000313" key="2">
    <source>
        <dbReference type="EMBL" id="SEE79041.1"/>
    </source>
</evidence>
<protein>
    <submittedName>
        <fullName evidence="1">Uncharacterized protein</fullName>
    </submittedName>
</protein>
<name>A0A1H5JML1_9BRAD</name>
<gene>
    <name evidence="1" type="ORF">SAMN05444171_7869</name>
    <name evidence="2" type="ORF">SAMN05444171_8068</name>
</gene>
<reference evidence="1 3" key="1">
    <citation type="submission" date="2016-10" db="EMBL/GenBank/DDBJ databases">
        <authorList>
            <person name="de Groot N.N."/>
        </authorList>
    </citation>
    <scope>NUCLEOTIDE SEQUENCE [LARGE SCALE GENOMIC DNA]</scope>
    <source>
        <strain evidence="1 3">GAS522</strain>
    </source>
</reference>
<accession>A0A1H5JML1</accession>
<dbReference type="AlphaFoldDB" id="A0A1H5JML1"/>
<organism evidence="1 3">
    <name type="scientific">Bradyrhizobium lablabi</name>
    <dbReference type="NCBI Taxonomy" id="722472"/>
    <lineage>
        <taxon>Bacteria</taxon>
        <taxon>Pseudomonadati</taxon>
        <taxon>Pseudomonadota</taxon>
        <taxon>Alphaproteobacteria</taxon>
        <taxon>Hyphomicrobiales</taxon>
        <taxon>Nitrobacteraceae</taxon>
        <taxon>Bradyrhizobium</taxon>
    </lineage>
</organism>
<proteinExistence type="predicted"/>
<dbReference type="EMBL" id="FNTI01000002">
    <property type="protein sequence ID" value="SEE79041.1"/>
    <property type="molecule type" value="Genomic_DNA"/>
</dbReference>
<sequence>MGDEADADWQDGLVEWGFEDARAGRERRPKWLGRGRDDGYRHGQVKRVLTDDPEDVSKPWWL</sequence>
<dbReference type="Proteomes" id="UP000183208">
    <property type="component" value="Unassembled WGS sequence"/>
</dbReference>
<evidence type="ECO:0000313" key="1">
    <source>
        <dbReference type="EMBL" id="SEE52868.1"/>
    </source>
</evidence>
<dbReference type="RefSeq" id="WP_143039854.1">
    <property type="nucleotide sequence ID" value="NZ_FNTI01000001.1"/>
</dbReference>